<evidence type="ECO:0000313" key="2">
    <source>
        <dbReference type="Proteomes" id="UP000295447"/>
    </source>
</evidence>
<sequence length="320" mass="34976">MTIDAFTTHAQGNNSTDPVLVPLSRRQAARLVHLALSSSADLGLAVRYQGGAALVPADRSADYPVVGLSNLARTVAQFTEDRWPLLVREHISQVVEQLRSGPPTPTDPERELIQRLVPRDALPSGWALDRPEFLPGLLSVPSTADDTIVTMYLEPADLGLTWSDAERFGLANLRQLTDVVEYVDHDDLRIAFISGTPFAASRALVLDTVLRESLHLEHPPPHGVLAAMPARDTLLLHVIQDLSVIPALGLLLNLAARCHARDPGPLSPDVYLVTPDFHWLPATTVLPDHAPLRLSPDLESLTKLLATQELPPNPRHQQMP</sequence>
<reference evidence="1 2" key="1">
    <citation type="submission" date="2019-03" db="EMBL/GenBank/DDBJ databases">
        <title>Genomic Encyclopedia of Type Strains, Phase III (KMG-III): the genomes of soil and plant-associated and newly described type strains.</title>
        <authorList>
            <person name="Whitman W."/>
        </authorList>
    </citation>
    <scope>NUCLEOTIDE SEQUENCE [LARGE SCALE GENOMIC DNA]</scope>
    <source>
        <strain evidence="1 2">VKM Ac-2570</strain>
    </source>
</reference>
<gene>
    <name evidence="1" type="ORF">EV650_5659</name>
</gene>
<dbReference type="EMBL" id="SODF01000002">
    <property type="protein sequence ID" value="TDW19056.1"/>
    <property type="molecule type" value="Genomic_DNA"/>
</dbReference>
<name>A0A4R7ZNX8_9ACTN</name>
<protein>
    <submittedName>
        <fullName evidence="1">Uncharacterized protein</fullName>
    </submittedName>
</protein>
<organism evidence="1 2">
    <name type="scientific">Kribbella kalugense</name>
    <dbReference type="NCBI Taxonomy" id="2512221"/>
    <lineage>
        <taxon>Bacteria</taxon>
        <taxon>Bacillati</taxon>
        <taxon>Actinomycetota</taxon>
        <taxon>Actinomycetes</taxon>
        <taxon>Propionibacteriales</taxon>
        <taxon>Kribbellaceae</taxon>
        <taxon>Kribbella</taxon>
    </lineage>
</organism>
<proteinExistence type="predicted"/>
<accession>A0A4R7ZNX8</accession>
<evidence type="ECO:0000313" key="1">
    <source>
        <dbReference type="EMBL" id="TDW19056.1"/>
    </source>
</evidence>
<dbReference type="RefSeq" id="WP_134121957.1">
    <property type="nucleotide sequence ID" value="NZ_SODF01000002.1"/>
</dbReference>
<comment type="caution">
    <text evidence="1">The sequence shown here is derived from an EMBL/GenBank/DDBJ whole genome shotgun (WGS) entry which is preliminary data.</text>
</comment>
<dbReference type="AlphaFoldDB" id="A0A4R7ZNX8"/>
<keyword evidence="2" id="KW-1185">Reference proteome</keyword>
<dbReference type="Proteomes" id="UP000295447">
    <property type="component" value="Unassembled WGS sequence"/>
</dbReference>
<dbReference type="OrthoDB" id="3812886at2"/>